<keyword evidence="2" id="KW-1185">Reference proteome</keyword>
<evidence type="ECO:0000313" key="2">
    <source>
        <dbReference type="Proteomes" id="UP001596317"/>
    </source>
</evidence>
<dbReference type="EMBL" id="JBHSWB010000001">
    <property type="protein sequence ID" value="MFC6661144.1"/>
    <property type="molecule type" value="Genomic_DNA"/>
</dbReference>
<evidence type="ECO:0000313" key="1">
    <source>
        <dbReference type="EMBL" id="MFC6661144.1"/>
    </source>
</evidence>
<comment type="caution">
    <text evidence="1">The sequence shown here is derived from an EMBL/GenBank/DDBJ whole genome shotgun (WGS) entry which is preliminary data.</text>
</comment>
<dbReference type="Proteomes" id="UP001596317">
    <property type="component" value="Unassembled WGS sequence"/>
</dbReference>
<organism evidence="1 2">
    <name type="scientific">Deinococcus multiflagellatus</name>
    <dbReference type="NCBI Taxonomy" id="1656887"/>
    <lineage>
        <taxon>Bacteria</taxon>
        <taxon>Thermotogati</taxon>
        <taxon>Deinococcota</taxon>
        <taxon>Deinococci</taxon>
        <taxon>Deinococcales</taxon>
        <taxon>Deinococcaceae</taxon>
        <taxon>Deinococcus</taxon>
    </lineage>
</organism>
<protein>
    <submittedName>
        <fullName evidence="1">Barstar family protein</fullName>
    </submittedName>
</protein>
<dbReference type="SUPFAM" id="SSF52038">
    <property type="entry name" value="Barstar-related"/>
    <property type="match status" value="1"/>
</dbReference>
<dbReference type="Gene3D" id="3.30.370.10">
    <property type="entry name" value="Barstar-like"/>
    <property type="match status" value="1"/>
</dbReference>
<sequence length="324" mass="36942">MPRLFSAPSQWTTILQWTLDVPQASQLGEVWVDVWRHPELRGVWSQGLLEQGVDDRQEPDRTTWNWSAKTEIYRGATLGVGSEAVECASWVEPTEVGYRFCFAVPMTPLSAGMPEAKRATLEAWMETFAVLSETHPGTIWRGVQSTLWQHRTEFSLDPRAWTEGTEQTQALRSCLTFSEALCPAMDGLTVDLPSGLQTAQAVFERYGACIYDGQRQHLNPIFEDSSYFGRNFNAFWDCLRCVYPNVLTHLRVNHHGVTQVTPDERVMYLGVLLDLAAELRMKGLGTLEVVFHPSMRDVVEQDLLQLEKQRVWRAFEFWGPDDIA</sequence>
<name>A0ABW1ZN59_9DEIO</name>
<proteinExistence type="predicted"/>
<dbReference type="RefSeq" id="WP_224612262.1">
    <property type="nucleotide sequence ID" value="NZ_JAIQXV010000025.1"/>
</dbReference>
<gene>
    <name evidence="1" type="ORF">ACFP90_12910</name>
</gene>
<accession>A0ABW1ZN59</accession>
<dbReference type="InterPro" id="IPR035905">
    <property type="entry name" value="Barstar-like_sf"/>
</dbReference>
<reference evidence="2" key="1">
    <citation type="journal article" date="2019" name="Int. J. Syst. Evol. Microbiol.">
        <title>The Global Catalogue of Microorganisms (GCM) 10K type strain sequencing project: providing services to taxonomists for standard genome sequencing and annotation.</title>
        <authorList>
            <consortium name="The Broad Institute Genomics Platform"/>
            <consortium name="The Broad Institute Genome Sequencing Center for Infectious Disease"/>
            <person name="Wu L."/>
            <person name="Ma J."/>
        </authorList>
    </citation>
    <scope>NUCLEOTIDE SEQUENCE [LARGE SCALE GENOMIC DNA]</scope>
    <source>
        <strain evidence="2">CCUG 63830</strain>
    </source>
</reference>